<dbReference type="RefSeq" id="WP_346821360.1">
    <property type="nucleotide sequence ID" value="NZ_JBDKWZ010000006.1"/>
</dbReference>
<evidence type="ECO:0000313" key="4">
    <source>
        <dbReference type="Proteomes" id="UP001403385"/>
    </source>
</evidence>
<feature type="region of interest" description="Disordered" evidence="2">
    <location>
        <begin position="43"/>
        <end position="69"/>
    </location>
</feature>
<dbReference type="AlphaFoldDB" id="A0AAW9S6A1"/>
<evidence type="ECO:0000256" key="2">
    <source>
        <dbReference type="SAM" id="MobiDB-lite"/>
    </source>
</evidence>
<protein>
    <submittedName>
        <fullName evidence="3">Uncharacterized protein</fullName>
    </submittedName>
</protein>
<dbReference type="Proteomes" id="UP001403385">
    <property type="component" value="Unassembled WGS sequence"/>
</dbReference>
<keyword evidence="4" id="KW-1185">Reference proteome</keyword>
<organism evidence="3 4">
    <name type="scientific">Rapidithrix thailandica</name>
    <dbReference type="NCBI Taxonomy" id="413964"/>
    <lineage>
        <taxon>Bacteria</taxon>
        <taxon>Pseudomonadati</taxon>
        <taxon>Bacteroidota</taxon>
        <taxon>Cytophagia</taxon>
        <taxon>Cytophagales</taxon>
        <taxon>Flammeovirgaceae</taxon>
        <taxon>Rapidithrix</taxon>
    </lineage>
</organism>
<sequence length="111" mass="13063">MNSSEDRIEFLVKQFMREVKRKMKEQEDKYKGHKSPSIDDFFNWFKDFTQPGSPSQEGQDTEGQQRNTEQDLQIELALLKEQAAQLKAQLKDKDDIIALLREQLKSKGKEE</sequence>
<evidence type="ECO:0000313" key="3">
    <source>
        <dbReference type="EMBL" id="MEN7548581.1"/>
    </source>
</evidence>
<name>A0AAW9S6A1_9BACT</name>
<accession>A0AAW9S6A1</accession>
<gene>
    <name evidence="3" type="ORF">AAG747_11710</name>
</gene>
<dbReference type="EMBL" id="JBDKWZ010000006">
    <property type="protein sequence ID" value="MEN7548581.1"/>
    <property type="molecule type" value="Genomic_DNA"/>
</dbReference>
<feature type="compositionally biased region" description="Polar residues" evidence="2">
    <location>
        <begin position="50"/>
        <end position="69"/>
    </location>
</feature>
<evidence type="ECO:0000256" key="1">
    <source>
        <dbReference type="SAM" id="Coils"/>
    </source>
</evidence>
<comment type="caution">
    <text evidence="3">The sequence shown here is derived from an EMBL/GenBank/DDBJ whole genome shotgun (WGS) entry which is preliminary data.</text>
</comment>
<proteinExistence type="predicted"/>
<reference evidence="3 4" key="1">
    <citation type="submission" date="2024-04" db="EMBL/GenBank/DDBJ databases">
        <title>Novel genus in family Flammeovirgaceae.</title>
        <authorList>
            <person name="Nguyen T.H."/>
            <person name="Vuong T.Q."/>
            <person name="Le H."/>
            <person name="Kim S.-G."/>
        </authorList>
    </citation>
    <scope>NUCLEOTIDE SEQUENCE [LARGE SCALE GENOMIC DNA]</scope>
    <source>
        <strain evidence="3 4">JCM 23209</strain>
    </source>
</reference>
<keyword evidence="1" id="KW-0175">Coiled coil</keyword>
<feature type="coiled-coil region" evidence="1">
    <location>
        <begin position="69"/>
        <end position="103"/>
    </location>
</feature>